<dbReference type="Pfam" id="PF02878">
    <property type="entry name" value="PGM_PMM_I"/>
    <property type="match status" value="1"/>
</dbReference>
<keyword evidence="4" id="KW-0479">Metal-binding</keyword>
<dbReference type="InterPro" id="IPR016055">
    <property type="entry name" value="A-D-PHexomutase_a/b/a-I/II/III"/>
</dbReference>
<protein>
    <submittedName>
        <fullName evidence="10">Phosphoacetylglucosamine mutase</fullName>
    </submittedName>
</protein>
<name>A0A146K7C6_9EUKA</name>
<evidence type="ECO:0000259" key="8">
    <source>
        <dbReference type="Pfam" id="PF02879"/>
    </source>
</evidence>
<keyword evidence="6" id="KW-0413">Isomerase</keyword>
<accession>A0A146K7C6</accession>
<dbReference type="Gene3D" id="3.30.310.50">
    <property type="entry name" value="Alpha-D-phosphohexomutase, C-terminal domain"/>
    <property type="match status" value="1"/>
</dbReference>
<dbReference type="InterPro" id="IPR005845">
    <property type="entry name" value="A-D-PHexomutase_a/b/a-II"/>
</dbReference>
<comment type="similarity">
    <text evidence="2">Belongs to the phosphohexose mutase family.</text>
</comment>
<dbReference type="Gene3D" id="3.40.120.10">
    <property type="entry name" value="Alpha-D-Glucose-1,6-Bisphosphate, subunit A, domain 3"/>
    <property type="match status" value="3"/>
</dbReference>
<evidence type="ECO:0000256" key="2">
    <source>
        <dbReference type="ARBA" id="ARBA00010231"/>
    </source>
</evidence>
<dbReference type="GO" id="GO:0046872">
    <property type="term" value="F:metal ion binding"/>
    <property type="evidence" value="ECO:0007669"/>
    <property type="project" value="UniProtKB-KW"/>
</dbReference>
<dbReference type="Pfam" id="PF02880">
    <property type="entry name" value="PGM_PMM_III"/>
    <property type="match status" value="1"/>
</dbReference>
<dbReference type="Pfam" id="PF02879">
    <property type="entry name" value="PGM_PMM_II"/>
    <property type="match status" value="1"/>
</dbReference>
<dbReference type="InterPro" id="IPR005844">
    <property type="entry name" value="A-D-PHexomutase_a/b/a-I"/>
</dbReference>
<feature type="domain" description="Alpha-D-phosphohexomutase alpha/beta/alpha" evidence="8">
    <location>
        <begin position="177"/>
        <end position="267"/>
    </location>
</feature>
<reference evidence="10" key="1">
    <citation type="submission" date="2015-07" db="EMBL/GenBank/DDBJ databases">
        <title>Adaptation to a free-living lifestyle via gene acquisitions in the diplomonad Trepomonas sp. PC1.</title>
        <authorList>
            <person name="Xu F."/>
            <person name="Jerlstrom-Hultqvist J."/>
            <person name="Kolisko M."/>
            <person name="Simpson A.G.B."/>
            <person name="Roger A.J."/>
            <person name="Svard S.G."/>
            <person name="Andersson J.O."/>
        </authorList>
    </citation>
    <scope>NUCLEOTIDE SEQUENCE</scope>
    <source>
        <strain evidence="10">PC1</strain>
    </source>
</reference>
<feature type="non-terminal residue" evidence="10">
    <location>
        <position position="1"/>
    </location>
</feature>
<dbReference type="InterPro" id="IPR036900">
    <property type="entry name" value="A-D-PHexomutase_C_sf"/>
</dbReference>
<feature type="domain" description="Alpha-D-phosphohexomutase alpha/beta/alpha" evidence="7">
    <location>
        <begin position="22"/>
        <end position="132"/>
    </location>
</feature>
<proteinExistence type="inferred from homology"/>
<evidence type="ECO:0000256" key="1">
    <source>
        <dbReference type="ARBA" id="ARBA00001946"/>
    </source>
</evidence>
<dbReference type="InterPro" id="IPR050060">
    <property type="entry name" value="Phosphoglucosamine_mutase"/>
</dbReference>
<dbReference type="GO" id="GO:0004615">
    <property type="term" value="F:phosphomannomutase activity"/>
    <property type="evidence" value="ECO:0007669"/>
    <property type="project" value="TreeGrafter"/>
</dbReference>
<dbReference type="EMBL" id="GDID01004772">
    <property type="protein sequence ID" value="JAP91834.1"/>
    <property type="molecule type" value="Transcribed_RNA"/>
</dbReference>
<sequence>ILLIIATISGVRLIHDENYAKYTVNYVSSFARTLKKVMYNYEKDYDFDHKLVIVGRDGREVSEHYVTHVIQTLLAYDYQIEYIDIVPTPTVQQTVQLHKAAGAVIITASHNGNEWCGLKFLNPSSIFFSPDECSILFSDLQNEPPFKSLPLEQLSFKNTSNHKILIEHFEHVQNCKIIEADKIRSKRFKVAFNGQCASGAVYAPILANFLNFDLFLFNSTVGVLPKNPEPTPANLKDFQSFLSNKQFDVGFAVDPDADRLVLTDEMGNLINEELTLTICLKYFLSKQPLEKFVRNCSSSFATSLIDANVQVYESKVGEVNVALEMIRQNAQLGGEGNGGVILKEAHLGRDSIVGVMMILSYLAESGLKMSQLIAQIPKMVIQKEKYAYEKDQKEQIMGKIEKIQLNGFEVSKLDGVKLVNAELKQWVQIRFSNTEHIFRIIAEAPTSVETQELIKKVEEIVLV</sequence>
<feature type="domain" description="Alpha-D-phosphohexomutase alpha/beta/alpha" evidence="9">
    <location>
        <begin position="275"/>
        <end position="377"/>
    </location>
</feature>
<dbReference type="GO" id="GO:0006048">
    <property type="term" value="P:UDP-N-acetylglucosamine biosynthetic process"/>
    <property type="evidence" value="ECO:0007669"/>
    <property type="project" value="TreeGrafter"/>
</dbReference>
<dbReference type="GO" id="GO:0005975">
    <property type="term" value="P:carbohydrate metabolic process"/>
    <property type="evidence" value="ECO:0007669"/>
    <property type="project" value="InterPro"/>
</dbReference>
<evidence type="ECO:0000256" key="3">
    <source>
        <dbReference type="ARBA" id="ARBA00022553"/>
    </source>
</evidence>
<dbReference type="SUPFAM" id="SSF55957">
    <property type="entry name" value="Phosphoglucomutase, C-terminal domain"/>
    <property type="match status" value="1"/>
</dbReference>
<dbReference type="AlphaFoldDB" id="A0A146K7C6"/>
<evidence type="ECO:0000256" key="5">
    <source>
        <dbReference type="ARBA" id="ARBA00022842"/>
    </source>
</evidence>
<gene>
    <name evidence="10" type="ORF">TPC1_16423</name>
</gene>
<dbReference type="GO" id="GO:0005829">
    <property type="term" value="C:cytosol"/>
    <property type="evidence" value="ECO:0007669"/>
    <property type="project" value="TreeGrafter"/>
</dbReference>
<keyword evidence="3" id="KW-0597">Phosphoprotein</keyword>
<dbReference type="PANTHER" id="PTHR42946:SF1">
    <property type="entry name" value="PHOSPHOGLUCOMUTASE (ALPHA-D-GLUCOSE-1,6-BISPHOSPHATE-DEPENDENT)"/>
    <property type="match status" value="1"/>
</dbReference>
<evidence type="ECO:0000256" key="6">
    <source>
        <dbReference type="ARBA" id="ARBA00023235"/>
    </source>
</evidence>
<keyword evidence="5" id="KW-0460">Magnesium</keyword>
<evidence type="ECO:0000256" key="4">
    <source>
        <dbReference type="ARBA" id="ARBA00022723"/>
    </source>
</evidence>
<dbReference type="InterPro" id="IPR005846">
    <property type="entry name" value="A-D-PHexomutase_a/b/a-III"/>
</dbReference>
<evidence type="ECO:0000259" key="9">
    <source>
        <dbReference type="Pfam" id="PF02880"/>
    </source>
</evidence>
<comment type="cofactor">
    <cofactor evidence="1">
        <name>Mg(2+)</name>
        <dbReference type="ChEBI" id="CHEBI:18420"/>
    </cofactor>
</comment>
<dbReference type="GO" id="GO:0008966">
    <property type="term" value="F:phosphoglucosamine mutase activity"/>
    <property type="evidence" value="ECO:0007669"/>
    <property type="project" value="TreeGrafter"/>
</dbReference>
<organism evidence="10">
    <name type="scientific">Trepomonas sp. PC1</name>
    <dbReference type="NCBI Taxonomy" id="1076344"/>
    <lineage>
        <taxon>Eukaryota</taxon>
        <taxon>Metamonada</taxon>
        <taxon>Diplomonadida</taxon>
        <taxon>Hexamitidae</taxon>
        <taxon>Hexamitinae</taxon>
        <taxon>Trepomonas</taxon>
    </lineage>
</organism>
<evidence type="ECO:0000259" key="7">
    <source>
        <dbReference type="Pfam" id="PF02878"/>
    </source>
</evidence>
<dbReference type="PANTHER" id="PTHR42946">
    <property type="entry name" value="PHOSPHOHEXOSE MUTASE"/>
    <property type="match status" value="1"/>
</dbReference>
<evidence type="ECO:0000313" key="10">
    <source>
        <dbReference type="EMBL" id="JAP91834.1"/>
    </source>
</evidence>
<dbReference type="SUPFAM" id="SSF53738">
    <property type="entry name" value="Phosphoglucomutase, first 3 domains"/>
    <property type="match status" value="3"/>
</dbReference>